<gene>
    <name evidence="2" type="ORF">D5R40_08980</name>
</gene>
<dbReference type="AlphaFoldDB" id="A0A3N6PDK3"/>
<evidence type="ECO:0000256" key="1">
    <source>
        <dbReference type="SAM" id="Phobius"/>
    </source>
</evidence>
<keyword evidence="1" id="KW-1133">Transmembrane helix</keyword>
<accession>A0A3N6PDK3</accession>
<dbReference type="Pfam" id="PF11353">
    <property type="entry name" value="DUF3153"/>
    <property type="match status" value="1"/>
</dbReference>
<organism evidence="2 3">
    <name type="scientific">Okeania hirsuta</name>
    <dbReference type="NCBI Taxonomy" id="1458930"/>
    <lineage>
        <taxon>Bacteria</taxon>
        <taxon>Bacillati</taxon>
        <taxon>Cyanobacteriota</taxon>
        <taxon>Cyanophyceae</taxon>
        <taxon>Oscillatoriophycideae</taxon>
        <taxon>Oscillatoriales</taxon>
        <taxon>Microcoleaceae</taxon>
        <taxon>Okeania</taxon>
    </lineage>
</organism>
<feature type="transmembrane region" description="Helical" evidence="1">
    <location>
        <begin position="210"/>
        <end position="233"/>
    </location>
</feature>
<protein>
    <submittedName>
        <fullName evidence="2">DUF3153 domain-containing protein</fullName>
    </submittedName>
</protein>
<keyword evidence="1" id="KW-0812">Transmembrane</keyword>
<name>A0A3N6PDK3_9CYAN</name>
<dbReference type="OrthoDB" id="458293at2"/>
<evidence type="ECO:0000313" key="3">
    <source>
        <dbReference type="Proteomes" id="UP000269154"/>
    </source>
</evidence>
<proteinExistence type="predicted"/>
<dbReference type="InterPro" id="IPR021499">
    <property type="entry name" value="DUF3153"/>
</dbReference>
<dbReference type="EMBL" id="RCBY01000036">
    <property type="protein sequence ID" value="RQH47242.1"/>
    <property type="molecule type" value="Genomic_DNA"/>
</dbReference>
<dbReference type="RefSeq" id="WP_124144998.1">
    <property type="nucleotide sequence ID" value="NZ_CAWOKI010000062.1"/>
</dbReference>
<evidence type="ECO:0000313" key="2">
    <source>
        <dbReference type="EMBL" id="RQH47242.1"/>
    </source>
</evidence>
<dbReference type="Proteomes" id="UP000269154">
    <property type="component" value="Unassembled WGS sequence"/>
</dbReference>
<comment type="caution">
    <text evidence="2">The sequence shown here is derived from an EMBL/GenBank/DDBJ whole genome shotgun (WGS) entry which is preliminary data.</text>
</comment>
<reference evidence="2 3" key="1">
    <citation type="journal article" date="2018" name="ACS Chem. Biol.">
        <title>Ketoreductase domain dysfunction expands chemodiversity: malyngamide biosynthesis in the cyanobacterium Okeania hirsuta.</title>
        <authorList>
            <person name="Moss N.A."/>
            <person name="Leao T."/>
            <person name="Rankin M."/>
            <person name="McCullough T.M."/>
            <person name="Qu P."/>
            <person name="Korobeynikov A."/>
            <person name="Smith J.L."/>
            <person name="Gerwick L."/>
            <person name="Gerwick W.H."/>
        </authorList>
    </citation>
    <scope>NUCLEOTIDE SEQUENCE [LARGE SCALE GENOMIC DNA]</scope>
    <source>
        <strain evidence="2 3">PAB10Feb10-1</strain>
    </source>
</reference>
<sequence>MKVLKVILISFLAVLLLNGCVQYEVGINFESQNHGEIVQHIKLADELKNFSGKIVSEWLRSIDTRVNQLRGKTQKISSQEILVTIPFNNGAELEEKFNQFFKPIDPQESNNYAADVTADLPKFESQIEVSQNNFFLVLRNKLSINLDLQLSTSNSKVIVNPDELLDLEFQLTTPWGFNNIQATENDAITYLSDRQIVWKLNPGESNSLDVVFWIPSPIGIGTILIGLFVYLGIALKYQVLPALGIIKK</sequence>
<keyword evidence="3" id="KW-1185">Reference proteome</keyword>
<keyword evidence="1" id="KW-0472">Membrane</keyword>